<feature type="binding site" evidence="7">
    <location>
        <position position="133"/>
    </location>
    <ligand>
        <name>S-adenosyl-L-methionine</name>
        <dbReference type="ChEBI" id="CHEBI:59789"/>
    </ligand>
</feature>
<evidence type="ECO:0000256" key="3">
    <source>
        <dbReference type="ARBA" id="ARBA00022603"/>
    </source>
</evidence>
<dbReference type="InterPro" id="IPR018314">
    <property type="entry name" value="RsmB/NOL1/NOP2-like_CS"/>
</dbReference>
<dbReference type="OrthoDB" id="9810297at2"/>
<dbReference type="InterPro" id="IPR027391">
    <property type="entry name" value="Nol1_Nop2_Fmu_2"/>
</dbReference>
<keyword evidence="3 7" id="KW-0489">Methyltransferase</keyword>
<dbReference type="Pfam" id="PF17125">
    <property type="entry name" value="Methyltr_RsmF_N"/>
    <property type="match status" value="1"/>
</dbReference>
<dbReference type="NCBIfam" id="TIGR00446">
    <property type="entry name" value="nop2p"/>
    <property type="match status" value="1"/>
</dbReference>
<dbReference type="InterPro" id="IPR031340">
    <property type="entry name" value="RsmF_methylt_CI"/>
</dbReference>
<comment type="caution">
    <text evidence="9">The sequence shown here is derived from an EMBL/GenBank/DDBJ whole genome shotgun (WGS) entry which is preliminary data.</text>
</comment>
<keyword evidence="2" id="KW-0963">Cytoplasm</keyword>
<feature type="active site" description="Nucleophile" evidence="7">
    <location>
        <position position="231"/>
    </location>
</feature>
<evidence type="ECO:0000256" key="1">
    <source>
        <dbReference type="ARBA" id="ARBA00007494"/>
    </source>
</evidence>
<evidence type="ECO:0000259" key="8">
    <source>
        <dbReference type="PROSITE" id="PS51686"/>
    </source>
</evidence>
<dbReference type="GO" id="GO:0006396">
    <property type="term" value="P:RNA processing"/>
    <property type="evidence" value="ECO:0007669"/>
    <property type="project" value="InterPro"/>
</dbReference>
<dbReference type="PANTHER" id="PTHR22807">
    <property type="entry name" value="NOP2 YEAST -RELATED NOL1/NOP2/FMU SUN DOMAIN-CONTAINING"/>
    <property type="match status" value="1"/>
</dbReference>
<dbReference type="GO" id="GO:0008757">
    <property type="term" value="F:S-adenosylmethionine-dependent methyltransferase activity"/>
    <property type="evidence" value="ECO:0007669"/>
    <property type="project" value="InterPro"/>
</dbReference>
<keyword evidence="10" id="KW-1185">Reference proteome</keyword>
<dbReference type="Gene3D" id="3.30.70.1170">
    <property type="entry name" value="Sun protein, domain 3"/>
    <property type="match status" value="1"/>
</dbReference>
<dbReference type="GO" id="GO:0001510">
    <property type="term" value="P:RNA methylation"/>
    <property type="evidence" value="ECO:0007669"/>
    <property type="project" value="InterPro"/>
</dbReference>
<dbReference type="PROSITE" id="PS51686">
    <property type="entry name" value="SAM_MT_RSMB_NOP"/>
    <property type="match status" value="1"/>
</dbReference>
<dbReference type="InterPro" id="IPR049560">
    <property type="entry name" value="MeTrfase_RsmB-F_NOP2_cat"/>
</dbReference>
<dbReference type="CDD" id="cd21147">
    <property type="entry name" value="RsmF_methylt_CTD1"/>
    <property type="match status" value="1"/>
</dbReference>
<dbReference type="AlphaFoldDB" id="A0A559JT03"/>
<proteinExistence type="inferred from homology"/>
<dbReference type="Proteomes" id="UP000316330">
    <property type="component" value="Unassembled WGS sequence"/>
</dbReference>
<dbReference type="GO" id="GO:0003723">
    <property type="term" value="F:RNA binding"/>
    <property type="evidence" value="ECO:0007669"/>
    <property type="project" value="UniProtKB-UniRule"/>
</dbReference>
<dbReference type="PROSITE" id="PS01153">
    <property type="entry name" value="NOL1_NOP2_SUN"/>
    <property type="match status" value="1"/>
</dbReference>
<evidence type="ECO:0000256" key="2">
    <source>
        <dbReference type="ARBA" id="ARBA00022490"/>
    </source>
</evidence>
<comment type="caution">
    <text evidence="7">Lacks conserved residue(s) required for the propagation of feature annotation.</text>
</comment>
<keyword evidence="4 7" id="KW-0808">Transferase</keyword>
<dbReference type="RefSeq" id="WP_144698597.1">
    <property type="nucleotide sequence ID" value="NZ_VNJJ01000002.1"/>
</dbReference>
<evidence type="ECO:0000313" key="10">
    <source>
        <dbReference type="Proteomes" id="UP000316330"/>
    </source>
</evidence>
<name>A0A559JT03_9BACL</name>
<dbReference type="Pfam" id="PF13636">
    <property type="entry name" value="Methyltranf_PUA"/>
    <property type="match status" value="1"/>
</dbReference>
<dbReference type="Pfam" id="PF17126">
    <property type="entry name" value="RsmF_methylt_CI"/>
    <property type="match status" value="1"/>
</dbReference>
<dbReference type="Gene3D" id="2.30.130.60">
    <property type="match status" value="1"/>
</dbReference>
<feature type="domain" description="SAM-dependent MTase RsmB/NOP-type" evidence="8">
    <location>
        <begin position="1"/>
        <end position="302"/>
    </location>
</feature>
<feature type="binding site" evidence="7">
    <location>
        <begin position="109"/>
        <end position="115"/>
    </location>
    <ligand>
        <name>S-adenosyl-L-methionine</name>
        <dbReference type="ChEBI" id="CHEBI:59789"/>
    </ligand>
</feature>
<dbReference type="Pfam" id="PF01189">
    <property type="entry name" value="Methyltr_RsmB-F"/>
    <property type="match status" value="1"/>
</dbReference>
<evidence type="ECO:0000256" key="6">
    <source>
        <dbReference type="ARBA" id="ARBA00022884"/>
    </source>
</evidence>
<organism evidence="9 10">
    <name type="scientific">Cohnella terricola</name>
    <dbReference type="NCBI Taxonomy" id="1289167"/>
    <lineage>
        <taxon>Bacteria</taxon>
        <taxon>Bacillati</taxon>
        <taxon>Bacillota</taxon>
        <taxon>Bacilli</taxon>
        <taxon>Bacillales</taxon>
        <taxon>Paenibacillaceae</taxon>
        <taxon>Cohnella</taxon>
    </lineage>
</organism>
<sequence>MQLPQDFLAKMNKLLQSEYEAFARSYEEERAHGLRVNTLKTSVEQFLKVAPFGMRRIPWAEEGFYYGKEDRPGKHPYHEAGLYYIQEPSAMAVGELLDPQPGDTVLDLCAAPGGKSTHLAAKMKGAGLLIANEPHPARAKILSQNVERMGIRNAVVTNEMPDRLAARFPVFFDRILVDAPCSGEGMFRKDPDACAEWSLSHVNMCAARQDEILLQAAKMLKPGGRLVYSTCTFSPEENEGAISRFVESHPEFVIEDVRAYEGFDRGRADWVDDPVEKIGNTFRLWPHRLQGEGHYIAVLRKTDGQEQAKRTFAKPMGDRKALKDYFAFAEETLMDIPSGDFTVFGEQLYILPPGMLTLDQLKVVRPGWHIGTLKKNRFEPSHALALSLNGEQARKRWNLLRETAEIAAYLRGESLPATGPKGWHLVEVDGFPIGWGKLADGTLKNHFPKGLRWTNI</sequence>
<keyword evidence="5 7" id="KW-0949">S-adenosyl-L-methionine</keyword>
<comment type="similarity">
    <text evidence="1 7">Belongs to the class I-like SAM-binding methyltransferase superfamily. RsmB/NOP family.</text>
</comment>
<evidence type="ECO:0000256" key="7">
    <source>
        <dbReference type="PROSITE-ProRule" id="PRU01023"/>
    </source>
</evidence>
<dbReference type="GO" id="GO:0008173">
    <property type="term" value="F:RNA methyltransferase activity"/>
    <property type="evidence" value="ECO:0007669"/>
    <property type="project" value="InterPro"/>
</dbReference>
<accession>A0A559JT03</accession>
<dbReference type="InterPro" id="IPR031341">
    <property type="entry name" value="Methyltr_RsmF_N"/>
</dbReference>
<dbReference type="InterPro" id="IPR023267">
    <property type="entry name" value="RCMT"/>
</dbReference>
<dbReference type="PRINTS" id="PR02008">
    <property type="entry name" value="RCMTFAMILY"/>
</dbReference>
<keyword evidence="6 7" id="KW-0694">RNA-binding</keyword>
<evidence type="ECO:0000256" key="4">
    <source>
        <dbReference type="ARBA" id="ARBA00022679"/>
    </source>
</evidence>
<dbReference type="EMBL" id="VNJJ01000002">
    <property type="protein sequence ID" value="TVY03018.1"/>
    <property type="molecule type" value="Genomic_DNA"/>
</dbReference>
<dbReference type="CDD" id="cd02440">
    <property type="entry name" value="AdoMet_MTases"/>
    <property type="match status" value="1"/>
</dbReference>
<evidence type="ECO:0000256" key="5">
    <source>
        <dbReference type="ARBA" id="ARBA00022691"/>
    </source>
</evidence>
<gene>
    <name evidence="9" type="ORF">FPZ45_03765</name>
</gene>
<dbReference type="PANTHER" id="PTHR22807:SF30">
    <property type="entry name" value="28S RRNA (CYTOSINE(4447)-C(5))-METHYLTRANSFERASE-RELATED"/>
    <property type="match status" value="1"/>
</dbReference>
<dbReference type="Gene3D" id="3.40.50.150">
    <property type="entry name" value="Vaccinia Virus protein VP39"/>
    <property type="match status" value="1"/>
</dbReference>
<dbReference type="InterPro" id="IPR001678">
    <property type="entry name" value="MeTrfase_RsmB-F_NOP2_dom"/>
</dbReference>
<protein>
    <submittedName>
        <fullName evidence="9">NOL1/NOP2/sun family putative RNA methylase</fullName>
    </submittedName>
</protein>
<reference evidence="9 10" key="1">
    <citation type="submission" date="2019-07" db="EMBL/GenBank/DDBJ databases">
        <authorList>
            <person name="Kim J."/>
        </authorList>
    </citation>
    <scope>NUCLEOTIDE SEQUENCE [LARGE SCALE GENOMIC DNA]</scope>
    <source>
        <strain evidence="9 10">G13</strain>
    </source>
</reference>
<evidence type="ECO:0000313" key="9">
    <source>
        <dbReference type="EMBL" id="TVY03018.1"/>
    </source>
</evidence>
<dbReference type="InterPro" id="IPR029063">
    <property type="entry name" value="SAM-dependent_MTases_sf"/>
</dbReference>
<dbReference type="InterPro" id="IPR011023">
    <property type="entry name" value="Nop2p"/>
</dbReference>
<feature type="binding site" evidence="7">
    <location>
        <position position="178"/>
    </location>
    <ligand>
        <name>S-adenosyl-L-methionine</name>
        <dbReference type="ChEBI" id="CHEBI:59789"/>
    </ligand>
</feature>
<dbReference type="SUPFAM" id="SSF53335">
    <property type="entry name" value="S-adenosyl-L-methionine-dependent methyltransferases"/>
    <property type="match status" value="1"/>
</dbReference>